<accession>A0A0K2VD85</accession>
<evidence type="ECO:0000313" key="1">
    <source>
        <dbReference type="EMBL" id="CDW48137.1"/>
    </source>
</evidence>
<reference evidence="1" key="1">
    <citation type="submission" date="2014-05" db="EMBL/GenBank/DDBJ databases">
        <authorList>
            <person name="Chronopoulou M."/>
        </authorList>
    </citation>
    <scope>NUCLEOTIDE SEQUENCE</scope>
    <source>
        <tissue evidence="1">Whole organism</tissue>
    </source>
</reference>
<sequence>MKKMNYNVKFVIAKSGEVINGHYECAARIGSHGTCKHVVSALLIMENFVSNGIVYISKSSNETLQTFKRSRTRSG</sequence>
<proteinExistence type="predicted"/>
<protein>
    <recommendedName>
        <fullName evidence="2">SWIM-type domain-containing protein</fullName>
    </recommendedName>
</protein>
<evidence type="ECO:0008006" key="2">
    <source>
        <dbReference type="Google" id="ProtNLM"/>
    </source>
</evidence>
<dbReference type="EMBL" id="HACA01030776">
    <property type="protein sequence ID" value="CDW48137.1"/>
    <property type="molecule type" value="Transcribed_RNA"/>
</dbReference>
<name>A0A0K2VD85_LEPSM</name>
<dbReference type="AlphaFoldDB" id="A0A0K2VD85"/>
<organism evidence="1">
    <name type="scientific">Lepeophtheirus salmonis</name>
    <name type="common">Salmon louse</name>
    <name type="synonym">Caligus salmonis</name>
    <dbReference type="NCBI Taxonomy" id="72036"/>
    <lineage>
        <taxon>Eukaryota</taxon>
        <taxon>Metazoa</taxon>
        <taxon>Ecdysozoa</taxon>
        <taxon>Arthropoda</taxon>
        <taxon>Crustacea</taxon>
        <taxon>Multicrustacea</taxon>
        <taxon>Hexanauplia</taxon>
        <taxon>Copepoda</taxon>
        <taxon>Siphonostomatoida</taxon>
        <taxon>Caligidae</taxon>
        <taxon>Lepeophtheirus</taxon>
    </lineage>
</organism>